<comment type="similarity">
    <text evidence="1">Belongs to the peptidase A1 family.</text>
</comment>
<reference evidence="3 4" key="1">
    <citation type="journal article" date="2017" name="Nat. Commun.">
        <title>Genome assembly with in vitro proximity ligation data and whole-genome triplication in lettuce.</title>
        <authorList>
            <person name="Reyes-Chin-Wo S."/>
            <person name="Wang Z."/>
            <person name="Yang X."/>
            <person name="Kozik A."/>
            <person name="Arikit S."/>
            <person name="Song C."/>
            <person name="Xia L."/>
            <person name="Froenicke L."/>
            <person name="Lavelle D.O."/>
            <person name="Truco M.J."/>
            <person name="Xia R."/>
            <person name="Zhu S."/>
            <person name="Xu C."/>
            <person name="Xu H."/>
            <person name="Xu X."/>
            <person name="Cox K."/>
            <person name="Korf I."/>
            <person name="Meyers B.C."/>
            <person name="Michelmore R.W."/>
        </authorList>
    </citation>
    <scope>NUCLEOTIDE SEQUENCE [LARGE SCALE GENOMIC DNA]</scope>
    <source>
        <strain evidence="4">cv. Salinas</strain>
        <tissue evidence="3">Seedlings</tissue>
    </source>
</reference>
<proteinExistence type="inferred from homology"/>
<keyword evidence="4" id="KW-1185">Reference proteome</keyword>
<evidence type="ECO:0000256" key="1">
    <source>
        <dbReference type="ARBA" id="ARBA00007447"/>
    </source>
</evidence>
<evidence type="ECO:0000313" key="3">
    <source>
        <dbReference type="EMBL" id="KAJ0224302.1"/>
    </source>
</evidence>
<dbReference type="Pfam" id="PF14543">
    <property type="entry name" value="TAXi_N"/>
    <property type="match status" value="1"/>
</dbReference>
<evidence type="ECO:0000259" key="2">
    <source>
        <dbReference type="Pfam" id="PF14543"/>
    </source>
</evidence>
<dbReference type="SUPFAM" id="SSF50630">
    <property type="entry name" value="Acid proteases"/>
    <property type="match status" value="1"/>
</dbReference>
<dbReference type="Gene3D" id="2.40.70.10">
    <property type="entry name" value="Acid Proteases"/>
    <property type="match status" value="1"/>
</dbReference>
<dbReference type="Proteomes" id="UP000235145">
    <property type="component" value="Unassembled WGS sequence"/>
</dbReference>
<feature type="domain" description="Xylanase inhibitor N-terminal" evidence="2">
    <location>
        <begin position="15"/>
        <end position="65"/>
    </location>
</feature>
<accession>A0A9R1WCM8</accession>
<comment type="caution">
    <text evidence="3">The sequence shown here is derived from an EMBL/GenBank/DDBJ whole genome shotgun (WGS) entry which is preliminary data.</text>
</comment>
<dbReference type="InterPro" id="IPR032861">
    <property type="entry name" value="TAXi_N"/>
</dbReference>
<sequence>MNFAWNNCSTFETRHLIKTNQPIGGVLGLGLQGISVISEISSQGIAPNSFTHCLAGDGGGLLVLGTSIMSDIVFTHLVKSK</sequence>
<organism evidence="3 4">
    <name type="scientific">Lactuca sativa</name>
    <name type="common">Garden lettuce</name>
    <dbReference type="NCBI Taxonomy" id="4236"/>
    <lineage>
        <taxon>Eukaryota</taxon>
        <taxon>Viridiplantae</taxon>
        <taxon>Streptophyta</taxon>
        <taxon>Embryophyta</taxon>
        <taxon>Tracheophyta</taxon>
        <taxon>Spermatophyta</taxon>
        <taxon>Magnoliopsida</taxon>
        <taxon>eudicotyledons</taxon>
        <taxon>Gunneridae</taxon>
        <taxon>Pentapetalae</taxon>
        <taxon>asterids</taxon>
        <taxon>campanulids</taxon>
        <taxon>Asterales</taxon>
        <taxon>Asteraceae</taxon>
        <taxon>Cichorioideae</taxon>
        <taxon>Cichorieae</taxon>
        <taxon>Lactucinae</taxon>
        <taxon>Lactuca</taxon>
    </lineage>
</organism>
<gene>
    <name evidence="3" type="ORF">LSAT_V11C100041500</name>
</gene>
<dbReference type="AlphaFoldDB" id="A0A9R1WCM8"/>
<evidence type="ECO:0000313" key="4">
    <source>
        <dbReference type="Proteomes" id="UP000235145"/>
    </source>
</evidence>
<protein>
    <recommendedName>
        <fullName evidence="2">Xylanase inhibitor N-terminal domain-containing protein</fullName>
    </recommendedName>
</protein>
<dbReference type="InterPro" id="IPR021109">
    <property type="entry name" value="Peptidase_aspartic_dom_sf"/>
</dbReference>
<dbReference type="EMBL" id="NBSK02000001">
    <property type="protein sequence ID" value="KAJ0224302.1"/>
    <property type="molecule type" value="Genomic_DNA"/>
</dbReference>
<name>A0A9R1WCM8_LACSA</name>